<dbReference type="OrthoDB" id="278693at2"/>
<dbReference type="EMBL" id="CP001707">
    <property type="protein sequence ID" value="ACV26729.1"/>
    <property type="molecule type" value="Genomic_DNA"/>
</dbReference>
<dbReference type="AlphaFoldDB" id="C7RBT7"/>
<keyword evidence="2" id="KW-1185">Reference proteome</keyword>
<protein>
    <recommendedName>
        <fullName evidence="3">ATPase</fullName>
    </recommendedName>
</protein>
<accession>C7RBT7</accession>
<name>C7RBT7_KANKD</name>
<reference evidence="1 2" key="1">
    <citation type="journal article" date="2009" name="Stand. Genomic Sci.">
        <title>Complete genome sequence of Kangiella koreensis type strain (SW-125).</title>
        <authorList>
            <person name="Han C."/>
            <person name="Sikorski J."/>
            <person name="Lapidus A."/>
            <person name="Nolan M."/>
            <person name="Glavina Del Rio T."/>
            <person name="Tice H."/>
            <person name="Cheng J.F."/>
            <person name="Lucas S."/>
            <person name="Chen F."/>
            <person name="Copeland A."/>
            <person name="Ivanova N."/>
            <person name="Mavromatis K."/>
            <person name="Ovchinnikova G."/>
            <person name="Pati A."/>
            <person name="Bruce D."/>
            <person name="Goodwin L."/>
            <person name="Pitluck S."/>
            <person name="Chen A."/>
            <person name="Palaniappan K."/>
            <person name="Land M."/>
            <person name="Hauser L."/>
            <person name="Chang Y.J."/>
            <person name="Jeffries C.D."/>
            <person name="Chain P."/>
            <person name="Saunders E."/>
            <person name="Brettin T."/>
            <person name="Goker M."/>
            <person name="Tindall B.J."/>
            <person name="Bristow J."/>
            <person name="Eisen J.A."/>
            <person name="Markowitz V."/>
            <person name="Hugenholtz P."/>
            <person name="Kyrpides N.C."/>
            <person name="Klenk H.P."/>
            <person name="Detter J.C."/>
        </authorList>
    </citation>
    <scope>NUCLEOTIDE SEQUENCE [LARGE SCALE GENOMIC DNA]</scope>
    <source>
        <strain evidence="2">DSM 16069 / KCTC 12182 / SW-125</strain>
    </source>
</reference>
<dbReference type="KEGG" id="kko:Kkor_1313"/>
<proteinExistence type="predicted"/>
<gene>
    <name evidence="1" type="ordered locus">Kkor_1313</name>
</gene>
<dbReference type="RefSeq" id="WP_012801243.1">
    <property type="nucleotide sequence ID" value="NC_013166.1"/>
</dbReference>
<dbReference type="Proteomes" id="UP000001231">
    <property type="component" value="Chromosome"/>
</dbReference>
<evidence type="ECO:0008006" key="3">
    <source>
        <dbReference type="Google" id="ProtNLM"/>
    </source>
</evidence>
<sequence>MNIKTLKDVLHWTSEFHQHLSNCLSHCAKNNKNIRAKLYLDYLAMHEMSLSKALNRSEIDSDIKALDTWCYEYLENHPIHRYSNCDRPFAELDIDEIITEILHINKQLIELYKNLSARTVAPSAQELLQNILELEEHDAMFMTKGFNRLNDL</sequence>
<dbReference type="STRING" id="523791.Kkor_1313"/>
<organism evidence="1 2">
    <name type="scientific">Kangiella koreensis (strain DSM 16069 / JCM 12317 / KCTC 12182 / SW-125)</name>
    <dbReference type="NCBI Taxonomy" id="523791"/>
    <lineage>
        <taxon>Bacteria</taxon>
        <taxon>Pseudomonadati</taxon>
        <taxon>Pseudomonadota</taxon>
        <taxon>Gammaproteobacteria</taxon>
        <taxon>Kangiellales</taxon>
        <taxon>Kangiellaceae</taxon>
        <taxon>Kangiella</taxon>
    </lineage>
</organism>
<evidence type="ECO:0000313" key="1">
    <source>
        <dbReference type="EMBL" id="ACV26729.1"/>
    </source>
</evidence>
<dbReference type="eggNOG" id="ENOG502ZC5G">
    <property type="taxonomic scope" value="Bacteria"/>
</dbReference>
<dbReference type="HOGENOM" id="CLU_142796_1_0_6"/>
<evidence type="ECO:0000313" key="2">
    <source>
        <dbReference type="Proteomes" id="UP000001231"/>
    </source>
</evidence>
<dbReference type="InParanoid" id="C7RBT7"/>